<dbReference type="SUPFAM" id="SSF53756">
    <property type="entry name" value="UDP-Glycosyltransferase/glycogen phosphorylase"/>
    <property type="match status" value="1"/>
</dbReference>
<keyword evidence="1" id="KW-0472">Membrane</keyword>
<dbReference type="Proteomes" id="UP000006201">
    <property type="component" value="Unassembled WGS sequence"/>
</dbReference>
<evidence type="ECO:0000313" key="2">
    <source>
        <dbReference type="EMBL" id="EAR28912.1"/>
    </source>
</evidence>
<dbReference type="STRING" id="87626.PTD2_07709"/>
<proteinExistence type="predicted"/>
<dbReference type="EMBL" id="AAOH01000003">
    <property type="protein sequence ID" value="EAR28912.1"/>
    <property type="molecule type" value="Genomic_DNA"/>
</dbReference>
<comment type="caution">
    <text evidence="2">The sequence shown here is derived from an EMBL/GenBank/DDBJ whole genome shotgun (WGS) entry which is preliminary data.</text>
</comment>
<evidence type="ECO:0000256" key="1">
    <source>
        <dbReference type="SAM" id="Phobius"/>
    </source>
</evidence>
<evidence type="ECO:0000313" key="3">
    <source>
        <dbReference type="Proteomes" id="UP000006201"/>
    </source>
</evidence>
<dbReference type="AlphaFoldDB" id="A4C8J7"/>
<sequence>MKKVLCISFPASTNNGVGYFDYYNKNQNAEFYYFRKSIKTFFLDYITIFRKAMKCQVVIINYVSLFLLFGPLLRCFLKKVIFIPHEGEPLFPKQFKDAIPFPRSIISSIFLSRFCVFLASETYCLSMLQAEFLKANKDKVIRFGINPHFVNTQKYSKYGCFFPNRKRELIKAYDQIHECHHLIMNQSFDELSSEQMSEFYEKSKIVLIPSIIETYSYCLAEAMLANSIVLATKQVGLAYDLCEIYSIERLAEHGIYIFDTQTSLSQFLLNNYDFLNERESNSRNIALEVGLSGEAAQSILNSLICDKND</sequence>
<accession>A4C8J7</accession>
<dbReference type="Gene3D" id="3.40.50.2000">
    <property type="entry name" value="Glycogen Phosphorylase B"/>
    <property type="match status" value="1"/>
</dbReference>
<reference evidence="2 3" key="1">
    <citation type="submission" date="2006-02" db="EMBL/GenBank/DDBJ databases">
        <authorList>
            <person name="Moran M.A."/>
            <person name="Kjelleberg S."/>
            <person name="Egan S."/>
            <person name="Saunders N."/>
            <person name="Thomas T."/>
            <person name="Ferriera S."/>
            <person name="Johnson J."/>
            <person name="Kravitz S."/>
            <person name="Halpern A."/>
            <person name="Remington K."/>
            <person name="Beeson K."/>
            <person name="Tran B."/>
            <person name="Rogers Y.-H."/>
            <person name="Friedman R."/>
            <person name="Venter J.C."/>
        </authorList>
    </citation>
    <scope>NUCLEOTIDE SEQUENCE [LARGE SCALE GENOMIC DNA]</scope>
    <source>
        <strain evidence="2 3">D2</strain>
    </source>
</reference>
<feature type="transmembrane region" description="Helical" evidence="1">
    <location>
        <begin position="55"/>
        <end position="73"/>
    </location>
</feature>
<name>A4C8J7_9GAMM</name>
<protein>
    <recommendedName>
        <fullName evidence="4">Glycosyl transferase family 1 domain-containing protein</fullName>
    </recommendedName>
</protein>
<gene>
    <name evidence="2" type="ORF">PTD2_07709</name>
</gene>
<dbReference type="RefSeq" id="WP_009838174.1">
    <property type="nucleotide sequence ID" value="NZ_AAOH01000003.1"/>
</dbReference>
<organism evidence="2 3">
    <name type="scientific">Pseudoalteromonas tunicata D2</name>
    <dbReference type="NCBI Taxonomy" id="87626"/>
    <lineage>
        <taxon>Bacteria</taxon>
        <taxon>Pseudomonadati</taxon>
        <taxon>Pseudomonadota</taxon>
        <taxon>Gammaproteobacteria</taxon>
        <taxon>Alteromonadales</taxon>
        <taxon>Pseudoalteromonadaceae</taxon>
        <taxon>Pseudoalteromonas</taxon>
    </lineage>
</organism>
<keyword evidence="1" id="KW-0812">Transmembrane</keyword>
<keyword evidence="3" id="KW-1185">Reference proteome</keyword>
<dbReference type="CDD" id="cd01635">
    <property type="entry name" value="Glycosyltransferase_GTB-type"/>
    <property type="match status" value="1"/>
</dbReference>
<evidence type="ECO:0008006" key="4">
    <source>
        <dbReference type="Google" id="ProtNLM"/>
    </source>
</evidence>
<dbReference type="HOGENOM" id="CLU_899762_0_0_6"/>
<keyword evidence="1" id="KW-1133">Transmembrane helix</keyword>